<sequence length="328" mass="34881">MKLRKVTVFIFVILMITTVSFCSTRASKSSLKSRAPALPEPLTPDTLLVLVPLPVTFANNSGVPSGAQRSLPGRNEISSAPLNGKQEFIVTRDGIGLLIPHRPSVSRPARPSFQSGASPSVSRPGSNAILPVSIGGNQGFIRTRNLLPNLEPGTFVTTSGFVRSPSSSGPVDNSLAGAIPGGNGIPIESSVNPNHRFIVTPEGLRIITAGTFAQNSRPQRPIPQQNRGRAPAEFSSQRPSGIRIGSIDGINELVLTPGGIQILRSAAASPPRSFNSAGRAEPQPENEFENFASTNENAPVQKATEVFTYLFNNDDVAPKLVFSDKRFL</sequence>
<evidence type="ECO:0000313" key="4">
    <source>
        <dbReference type="Proteomes" id="UP001642540"/>
    </source>
</evidence>
<organism evidence="3 4">
    <name type="scientific">Orchesella dallaii</name>
    <dbReference type="NCBI Taxonomy" id="48710"/>
    <lineage>
        <taxon>Eukaryota</taxon>
        <taxon>Metazoa</taxon>
        <taxon>Ecdysozoa</taxon>
        <taxon>Arthropoda</taxon>
        <taxon>Hexapoda</taxon>
        <taxon>Collembola</taxon>
        <taxon>Entomobryomorpha</taxon>
        <taxon>Entomobryoidea</taxon>
        <taxon>Orchesellidae</taxon>
        <taxon>Orchesellinae</taxon>
        <taxon>Orchesella</taxon>
    </lineage>
</organism>
<feature type="region of interest" description="Disordered" evidence="1">
    <location>
        <begin position="215"/>
        <end position="241"/>
    </location>
</feature>
<reference evidence="3 4" key="1">
    <citation type="submission" date="2024-08" db="EMBL/GenBank/DDBJ databases">
        <authorList>
            <person name="Cucini C."/>
            <person name="Frati F."/>
        </authorList>
    </citation>
    <scope>NUCLEOTIDE SEQUENCE [LARGE SCALE GENOMIC DNA]</scope>
</reference>
<feature type="region of interest" description="Disordered" evidence="1">
    <location>
        <begin position="103"/>
        <end position="125"/>
    </location>
</feature>
<feature type="signal peptide" evidence="2">
    <location>
        <begin position="1"/>
        <end position="22"/>
    </location>
</feature>
<feature type="chain" id="PRO_5045155806" evidence="2">
    <location>
        <begin position="23"/>
        <end position="328"/>
    </location>
</feature>
<keyword evidence="2" id="KW-0732">Signal</keyword>
<evidence type="ECO:0000256" key="1">
    <source>
        <dbReference type="SAM" id="MobiDB-lite"/>
    </source>
</evidence>
<comment type="caution">
    <text evidence="3">The sequence shown here is derived from an EMBL/GenBank/DDBJ whole genome shotgun (WGS) entry which is preliminary data.</text>
</comment>
<evidence type="ECO:0000256" key="2">
    <source>
        <dbReference type="SAM" id="SignalP"/>
    </source>
</evidence>
<feature type="compositionally biased region" description="Polar residues" evidence="1">
    <location>
        <begin position="215"/>
        <end position="227"/>
    </location>
</feature>
<keyword evidence="4" id="KW-1185">Reference proteome</keyword>
<name>A0ABP1QFY9_9HEXA</name>
<dbReference type="EMBL" id="CAXLJM020000030">
    <property type="protein sequence ID" value="CAL8097975.1"/>
    <property type="molecule type" value="Genomic_DNA"/>
</dbReference>
<protein>
    <submittedName>
        <fullName evidence="3">Uncharacterized protein</fullName>
    </submittedName>
</protein>
<feature type="compositionally biased region" description="Polar residues" evidence="1">
    <location>
        <begin position="112"/>
        <end position="125"/>
    </location>
</feature>
<evidence type="ECO:0000313" key="3">
    <source>
        <dbReference type="EMBL" id="CAL8097975.1"/>
    </source>
</evidence>
<proteinExistence type="predicted"/>
<gene>
    <name evidence="3" type="ORF">ODALV1_LOCUS9800</name>
</gene>
<dbReference type="Proteomes" id="UP001642540">
    <property type="component" value="Unassembled WGS sequence"/>
</dbReference>
<accession>A0ABP1QFY9</accession>